<reference evidence="2" key="1">
    <citation type="journal article" date="2019" name="Genome Announc.">
        <title>Draft Genome Sequence of Pseudoalteromonas piscicida Strain 36Y ROTHPW, an Hypersaline Seawater Isolate from the South Coast of Sonora, Mexico.</title>
        <authorList>
            <person name="Sanchez-Diaz R."/>
            <person name="Molina-Garza Z.J."/>
            <person name="Cruz-Suarez L.E."/>
            <person name="Selvin J."/>
            <person name="Kiran G.S."/>
            <person name="Ibarra-Gamez J.C."/>
            <person name="Gomez-Gil B."/>
            <person name="Galaviz-Silva L."/>
        </authorList>
    </citation>
    <scope>NUCLEOTIDE SEQUENCE [LARGE SCALE GENOMIC DNA]</scope>
    <source>
        <strain evidence="2">36Y_RITHPW</strain>
    </source>
</reference>
<protein>
    <submittedName>
        <fullName evidence="1">Glycosyltransferase</fullName>
    </submittedName>
</protein>
<comment type="caution">
    <text evidence="1">The sequence shown here is derived from an EMBL/GenBank/DDBJ whole genome shotgun (WGS) entry which is preliminary data.</text>
</comment>
<name>A0A2A5JVY9_PSEO7</name>
<dbReference type="EMBL" id="NKHF01000007">
    <property type="protein sequence ID" value="PCK33499.1"/>
    <property type="molecule type" value="Genomic_DNA"/>
</dbReference>
<accession>A0A2A5JVY9</accession>
<dbReference type="GO" id="GO:0016740">
    <property type="term" value="F:transferase activity"/>
    <property type="evidence" value="ECO:0007669"/>
    <property type="project" value="UniProtKB-KW"/>
</dbReference>
<dbReference type="AlphaFoldDB" id="A0A2A5JVY9"/>
<keyword evidence="1" id="KW-0808">Transferase</keyword>
<dbReference type="Proteomes" id="UP000228621">
    <property type="component" value="Unassembled WGS sequence"/>
</dbReference>
<dbReference type="NCBIfam" id="TIGR00661">
    <property type="entry name" value="MJ1255"/>
    <property type="match status" value="1"/>
</dbReference>
<keyword evidence="2" id="KW-1185">Reference proteome</keyword>
<evidence type="ECO:0000313" key="2">
    <source>
        <dbReference type="Proteomes" id="UP000228621"/>
    </source>
</evidence>
<dbReference type="InterPro" id="IPR005262">
    <property type="entry name" value="MJ1255-like"/>
</dbReference>
<proteinExistence type="predicted"/>
<organism evidence="1 2">
    <name type="scientific">Pseudoalteromonas piscicida</name>
    <dbReference type="NCBI Taxonomy" id="43662"/>
    <lineage>
        <taxon>Bacteria</taxon>
        <taxon>Pseudomonadati</taxon>
        <taxon>Pseudomonadota</taxon>
        <taxon>Gammaproteobacteria</taxon>
        <taxon>Alteromonadales</taxon>
        <taxon>Pseudoalteromonadaceae</taxon>
        <taxon>Pseudoalteromonas</taxon>
    </lineage>
</organism>
<evidence type="ECO:0000313" key="1">
    <source>
        <dbReference type="EMBL" id="PCK33499.1"/>
    </source>
</evidence>
<dbReference type="Pfam" id="PF13528">
    <property type="entry name" value="Glyco_trans_1_3"/>
    <property type="match status" value="1"/>
</dbReference>
<dbReference type="OrthoDB" id="9793805at2"/>
<dbReference type="SUPFAM" id="SSF53756">
    <property type="entry name" value="UDP-Glycosyltransferase/glycogen phosphorylase"/>
    <property type="match status" value="1"/>
</dbReference>
<gene>
    <name evidence="1" type="ORF">CEX98_01880</name>
</gene>
<sequence>MKILYGVQGTGNGHTTRARVMAACFRNMGIEVDYFFSGRPSENYFDMHDFGDYRSCRGLSFVTEQGQLNRLKTFKSLKFGEFIRDVRRLDVSKYDLIFNDFEPVTAWAGNMAKVPVIAMSHQASYLYNAVPQFAVQPWHRALIRYFAPADIHLGVHWQPFDKHIIPPFIPYEAERDQCASITNKVLVYLPFEALDNVIELLKDFPDKEFYCYHPDAENDSLQHIHLRKPCRAGFIQDLKNTSGVIANAGFELSSEALKLGKKLLLKPLAGQFEQQNNAQTLAQLGHAQVMNYLNAGALEEWLHTEATASFYFPSDPSLLVEWLVSRQWHDIDSLHNQLWQNVNNMFIRAA</sequence>
<dbReference type="RefSeq" id="WP_099640444.1">
    <property type="nucleotide sequence ID" value="NZ_NKHF01000007.1"/>
</dbReference>